<dbReference type="EMBL" id="KQ258252">
    <property type="protein sequence ID" value="KOM25062.1"/>
    <property type="molecule type" value="Genomic_DNA"/>
</dbReference>
<protein>
    <submittedName>
        <fullName evidence="1">Uncharacterized protein</fullName>
    </submittedName>
</protein>
<dbReference type="AlphaFoldDB" id="A0A0L9T3C1"/>
<sequence>MQEEDAQMKPRFGLKYELGLIPRLLEKTEAITPCVTNDLGSLLNRCLISGVAGKVPGNVAGAEPRQ</sequence>
<reference evidence="2" key="1">
    <citation type="journal article" date="2015" name="Proc. Natl. Acad. Sci. U.S.A.">
        <title>Genome sequencing of adzuki bean (Vigna angularis) provides insight into high starch and low fat accumulation and domestication.</title>
        <authorList>
            <person name="Yang K."/>
            <person name="Tian Z."/>
            <person name="Chen C."/>
            <person name="Luo L."/>
            <person name="Zhao B."/>
            <person name="Wang Z."/>
            <person name="Yu L."/>
            <person name="Li Y."/>
            <person name="Sun Y."/>
            <person name="Li W."/>
            <person name="Chen Y."/>
            <person name="Li Y."/>
            <person name="Zhang Y."/>
            <person name="Ai D."/>
            <person name="Zhao J."/>
            <person name="Shang C."/>
            <person name="Ma Y."/>
            <person name="Wu B."/>
            <person name="Wang M."/>
            <person name="Gao L."/>
            <person name="Sun D."/>
            <person name="Zhang P."/>
            <person name="Guo F."/>
            <person name="Wang W."/>
            <person name="Li Y."/>
            <person name="Wang J."/>
            <person name="Varshney R.K."/>
            <person name="Wang J."/>
            <person name="Ling H.Q."/>
            <person name="Wan P."/>
        </authorList>
    </citation>
    <scope>NUCLEOTIDE SEQUENCE</scope>
    <source>
        <strain evidence="2">cv. Jingnong 6</strain>
    </source>
</reference>
<proteinExistence type="predicted"/>
<organism evidence="1 2">
    <name type="scientific">Phaseolus angularis</name>
    <name type="common">Azuki bean</name>
    <name type="synonym">Vigna angularis</name>
    <dbReference type="NCBI Taxonomy" id="3914"/>
    <lineage>
        <taxon>Eukaryota</taxon>
        <taxon>Viridiplantae</taxon>
        <taxon>Streptophyta</taxon>
        <taxon>Embryophyta</taxon>
        <taxon>Tracheophyta</taxon>
        <taxon>Spermatophyta</taxon>
        <taxon>Magnoliopsida</taxon>
        <taxon>eudicotyledons</taxon>
        <taxon>Gunneridae</taxon>
        <taxon>Pentapetalae</taxon>
        <taxon>rosids</taxon>
        <taxon>fabids</taxon>
        <taxon>Fabales</taxon>
        <taxon>Fabaceae</taxon>
        <taxon>Papilionoideae</taxon>
        <taxon>50 kb inversion clade</taxon>
        <taxon>NPAAA clade</taxon>
        <taxon>indigoferoid/millettioid clade</taxon>
        <taxon>Phaseoleae</taxon>
        <taxon>Vigna</taxon>
    </lineage>
</organism>
<evidence type="ECO:0000313" key="2">
    <source>
        <dbReference type="Proteomes" id="UP000053144"/>
    </source>
</evidence>
<dbReference type="Proteomes" id="UP000053144">
    <property type="component" value="Unassembled WGS sequence"/>
</dbReference>
<accession>A0A0L9T3C1</accession>
<name>A0A0L9T3C1_PHAAN</name>
<evidence type="ECO:0000313" key="1">
    <source>
        <dbReference type="EMBL" id="KOM25062.1"/>
    </source>
</evidence>
<dbReference type="Gramene" id="KOM25062">
    <property type="protein sequence ID" value="KOM25062"/>
    <property type="gene ID" value="LR48_Vigan46s002400"/>
</dbReference>
<gene>
    <name evidence="1" type="ORF">LR48_Vigan46s002400</name>
</gene>